<evidence type="ECO:0000256" key="5">
    <source>
        <dbReference type="ARBA" id="ARBA00022490"/>
    </source>
</evidence>
<evidence type="ECO:0000259" key="15">
    <source>
        <dbReference type="PROSITE" id="PS51163"/>
    </source>
</evidence>
<organism evidence="16 17">
    <name type="scientific">Thermogemmata fonticola</name>
    <dbReference type="NCBI Taxonomy" id="2755323"/>
    <lineage>
        <taxon>Bacteria</taxon>
        <taxon>Pseudomonadati</taxon>
        <taxon>Planctomycetota</taxon>
        <taxon>Planctomycetia</taxon>
        <taxon>Gemmatales</taxon>
        <taxon>Gemmataceae</taxon>
        <taxon>Thermogemmata</taxon>
    </lineage>
</organism>
<dbReference type="GO" id="GO:0008033">
    <property type="term" value="P:tRNA processing"/>
    <property type="evidence" value="ECO:0007669"/>
    <property type="project" value="UniProtKB-KW"/>
</dbReference>
<evidence type="ECO:0000256" key="11">
    <source>
        <dbReference type="ARBA" id="ARBA00029774"/>
    </source>
</evidence>
<comment type="function">
    <text evidence="13">Required for the formation of a threonylcarbamoyl group on adenosine at position 37 (t(6)A37) in tRNAs that read codons beginning with adenine.</text>
</comment>
<evidence type="ECO:0000256" key="3">
    <source>
        <dbReference type="ARBA" id="ARBA00012584"/>
    </source>
</evidence>
<keyword evidence="6 13" id="KW-0808">Transferase</keyword>
<keyword evidence="10 13" id="KW-0067">ATP-binding</keyword>
<gene>
    <name evidence="16" type="ORF">H0921_06940</name>
</gene>
<feature type="binding site" evidence="14">
    <location>
        <position position="153"/>
    </location>
    <ligand>
        <name>ATP</name>
        <dbReference type="ChEBI" id="CHEBI:30616"/>
    </ligand>
</feature>
<dbReference type="InterPro" id="IPR038385">
    <property type="entry name" value="Sua5/YwlC_C"/>
</dbReference>
<dbReference type="EC" id="2.7.7.87" evidence="3 13"/>
<evidence type="ECO:0000256" key="9">
    <source>
        <dbReference type="ARBA" id="ARBA00022741"/>
    </source>
</evidence>
<dbReference type="SUPFAM" id="SSF55821">
    <property type="entry name" value="YrdC/RibB"/>
    <property type="match status" value="1"/>
</dbReference>
<dbReference type="InterPro" id="IPR050156">
    <property type="entry name" value="TC-AMP_synthase_SUA5"/>
</dbReference>
<sequence length="320" mass="34073">MAALVWPIDADAPDLSRLQEAAKLLHRGKLVVFPTETVYGLGAHAFDRQAVQRIFTVKGRPASNPLIVHIASPAQLDQVASGCPPLARRLAEQFWPGPLTLVFPKHPQIPAEVTAGGPTVAVRIPSHPVALALLRIAGVPVAAPSANRSTAISPTRAEHVLSSLGEAVDLILDAGPCPSGVESTVLDVTVDPPRLLRPGPITVPMLESVIGSIAVGSPPSGTVSPPPRSPGQMPRHYAPRTPLRLVSAEHLPQEQSRLVEQGLHCGILELPDDPRQAAAILYAELHRLDAAGYDLLLAPLPPDTWDWLAIRDRLQRAAHP</sequence>
<keyword evidence="8 13" id="KW-0548">Nucleotidyltransferase</keyword>
<dbReference type="InterPro" id="IPR010923">
    <property type="entry name" value="T(6)A37_SUA5"/>
</dbReference>
<feature type="binding site" evidence="14">
    <location>
        <position position="197"/>
    </location>
    <ligand>
        <name>ATP</name>
        <dbReference type="ChEBI" id="CHEBI:30616"/>
    </ligand>
</feature>
<evidence type="ECO:0000256" key="1">
    <source>
        <dbReference type="ARBA" id="ARBA00004496"/>
    </source>
</evidence>
<accession>A0A7V8VD81</accession>
<evidence type="ECO:0000313" key="16">
    <source>
        <dbReference type="EMBL" id="MBA2225899.1"/>
    </source>
</evidence>
<dbReference type="GO" id="GO:0006450">
    <property type="term" value="P:regulation of translational fidelity"/>
    <property type="evidence" value="ECO:0007669"/>
    <property type="project" value="TreeGrafter"/>
</dbReference>
<feature type="binding site" evidence="14">
    <location>
        <position position="143"/>
    </location>
    <ligand>
        <name>L-threonine</name>
        <dbReference type="ChEBI" id="CHEBI:57926"/>
    </ligand>
</feature>
<dbReference type="Gene3D" id="3.90.870.10">
    <property type="entry name" value="DHBP synthase"/>
    <property type="match status" value="1"/>
</dbReference>
<evidence type="ECO:0000256" key="13">
    <source>
        <dbReference type="PIRNR" id="PIRNR004930"/>
    </source>
</evidence>
<dbReference type="PIRSF" id="PIRSF004930">
    <property type="entry name" value="Tln_factor_SUA5"/>
    <property type="match status" value="1"/>
</dbReference>
<dbReference type="PANTHER" id="PTHR17490">
    <property type="entry name" value="SUA5"/>
    <property type="match status" value="1"/>
</dbReference>
<comment type="catalytic activity">
    <reaction evidence="12 13">
        <text>L-threonine + hydrogencarbonate + ATP = L-threonylcarbamoyladenylate + diphosphate + H2O</text>
        <dbReference type="Rhea" id="RHEA:36407"/>
        <dbReference type="ChEBI" id="CHEBI:15377"/>
        <dbReference type="ChEBI" id="CHEBI:17544"/>
        <dbReference type="ChEBI" id="CHEBI:30616"/>
        <dbReference type="ChEBI" id="CHEBI:33019"/>
        <dbReference type="ChEBI" id="CHEBI:57926"/>
        <dbReference type="ChEBI" id="CHEBI:73682"/>
        <dbReference type="EC" id="2.7.7.87"/>
    </reaction>
</comment>
<dbReference type="RefSeq" id="WP_194537329.1">
    <property type="nucleotide sequence ID" value="NZ_JACEFB010000003.1"/>
</dbReference>
<dbReference type="GO" id="GO:0000049">
    <property type="term" value="F:tRNA binding"/>
    <property type="evidence" value="ECO:0007669"/>
    <property type="project" value="TreeGrafter"/>
</dbReference>
<feature type="binding site" evidence="14">
    <location>
        <position position="237"/>
    </location>
    <ligand>
        <name>ATP</name>
        <dbReference type="ChEBI" id="CHEBI:30616"/>
    </ligand>
</feature>
<feature type="domain" description="YrdC-like" evidence="15">
    <location>
        <begin position="15"/>
        <end position="201"/>
    </location>
</feature>
<comment type="caution">
    <text evidence="16">The sequence shown here is derived from an EMBL/GenBank/DDBJ whole genome shotgun (WGS) entry which is preliminary data.</text>
</comment>
<proteinExistence type="inferred from homology"/>
<dbReference type="InterPro" id="IPR006070">
    <property type="entry name" value="Sua5-like_dom"/>
</dbReference>
<dbReference type="AlphaFoldDB" id="A0A7V8VD81"/>
<name>A0A7V8VD81_9BACT</name>
<dbReference type="FunFam" id="3.90.870.10:FF:000009">
    <property type="entry name" value="Threonylcarbamoyl-AMP synthase, putative"/>
    <property type="match status" value="1"/>
</dbReference>
<evidence type="ECO:0000313" key="17">
    <source>
        <dbReference type="Proteomes" id="UP000542342"/>
    </source>
</evidence>
<dbReference type="PROSITE" id="PS51163">
    <property type="entry name" value="YRDC"/>
    <property type="match status" value="1"/>
</dbReference>
<feature type="binding site" evidence="14">
    <location>
        <position position="183"/>
    </location>
    <ligand>
        <name>L-threonine</name>
        <dbReference type="ChEBI" id="CHEBI:57926"/>
    </ligand>
</feature>
<feature type="binding site" evidence="14">
    <location>
        <position position="64"/>
    </location>
    <ligand>
        <name>ATP</name>
        <dbReference type="ChEBI" id="CHEBI:30616"/>
    </ligand>
</feature>
<keyword evidence="9 13" id="KW-0547">Nucleotide-binding</keyword>
<feature type="binding site" evidence="14">
    <location>
        <position position="123"/>
    </location>
    <ligand>
        <name>L-threonine</name>
        <dbReference type="ChEBI" id="CHEBI:57926"/>
    </ligand>
</feature>
<evidence type="ECO:0000256" key="6">
    <source>
        <dbReference type="ARBA" id="ARBA00022679"/>
    </source>
</evidence>
<dbReference type="Gene3D" id="3.40.50.11030">
    <property type="entry name" value="Threonylcarbamoyl-AMP synthase, C-terminal domain"/>
    <property type="match status" value="1"/>
</dbReference>
<keyword evidence="7 13" id="KW-0819">tRNA processing</keyword>
<feature type="binding site" evidence="14">
    <location>
        <position position="37"/>
    </location>
    <ligand>
        <name>L-threonine</name>
        <dbReference type="ChEBI" id="CHEBI:57926"/>
    </ligand>
</feature>
<dbReference type="PANTHER" id="PTHR17490:SF16">
    <property type="entry name" value="THREONYLCARBAMOYL-AMP SYNTHASE"/>
    <property type="match status" value="1"/>
</dbReference>
<comment type="similarity">
    <text evidence="2 13">Belongs to the SUA5 family.</text>
</comment>
<evidence type="ECO:0000256" key="10">
    <source>
        <dbReference type="ARBA" id="ARBA00022840"/>
    </source>
</evidence>
<dbReference type="Pfam" id="PF01300">
    <property type="entry name" value="Sua5_yciO_yrdC"/>
    <property type="match status" value="1"/>
</dbReference>
<evidence type="ECO:0000256" key="4">
    <source>
        <dbReference type="ARBA" id="ARBA00015492"/>
    </source>
</evidence>
<feature type="binding site" evidence="14">
    <location>
        <position position="60"/>
    </location>
    <ligand>
        <name>ATP</name>
        <dbReference type="ChEBI" id="CHEBI:30616"/>
    </ligand>
</feature>
<dbReference type="Proteomes" id="UP000542342">
    <property type="component" value="Unassembled WGS sequence"/>
</dbReference>
<feature type="binding site" evidence="14">
    <location>
        <position position="69"/>
    </location>
    <ligand>
        <name>L-threonine</name>
        <dbReference type="ChEBI" id="CHEBI:57926"/>
    </ligand>
</feature>
<comment type="subcellular location">
    <subcellularLocation>
        <location evidence="1 13">Cytoplasm</location>
    </subcellularLocation>
</comment>
<keyword evidence="5 13" id="KW-0963">Cytoplasm</keyword>
<evidence type="ECO:0000256" key="14">
    <source>
        <dbReference type="PIRSR" id="PIRSR004930-1"/>
    </source>
</evidence>
<dbReference type="InterPro" id="IPR005145">
    <property type="entry name" value="Sua5_C"/>
</dbReference>
<feature type="binding site" evidence="14">
    <location>
        <position position="145"/>
    </location>
    <ligand>
        <name>ATP</name>
        <dbReference type="ChEBI" id="CHEBI:30616"/>
    </ligand>
</feature>
<reference evidence="16 17" key="1">
    <citation type="submission" date="2020-07" db="EMBL/GenBank/DDBJ databases">
        <title>Thermogemmata thermophila gen. nov., sp. nov., a novel moderate thermophilic planctomycete from a Kamchatka hot spring.</title>
        <authorList>
            <person name="Elcheninov A.G."/>
            <person name="Podosokorskaya O.A."/>
            <person name="Kovaleva O.L."/>
            <person name="Novikov A."/>
            <person name="Bonch-Osmolovskaya E.A."/>
            <person name="Toshchakov S.V."/>
            <person name="Kublanov I.V."/>
        </authorList>
    </citation>
    <scope>NUCLEOTIDE SEQUENCE [LARGE SCALE GENOMIC DNA]</scope>
    <source>
        <strain evidence="16 17">2918</strain>
    </source>
</reference>
<evidence type="ECO:0000256" key="7">
    <source>
        <dbReference type="ARBA" id="ARBA00022694"/>
    </source>
</evidence>
<evidence type="ECO:0000256" key="12">
    <source>
        <dbReference type="ARBA" id="ARBA00048366"/>
    </source>
</evidence>
<keyword evidence="17" id="KW-1185">Reference proteome</keyword>
<dbReference type="GO" id="GO:0005737">
    <property type="term" value="C:cytoplasm"/>
    <property type="evidence" value="ECO:0007669"/>
    <property type="project" value="UniProtKB-SubCell"/>
</dbReference>
<feature type="binding site" evidence="14">
    <location>
        <position position="119"/>
    </location>
    <ligand>
        <name>ATP</name>
        <dbReference type="ChEBI" id="CHEBI:30616"/>
    </ligand>
</feature>
<evidence type="ECO:0000256" key="2">
    <source>
        <dbReference type="ARBA" id="ARBA00007663"/>
    </source>
</evidence>
<protein>
    <recommendedName>
        <fullName evidence="4 13">Threonylcarbamoyl-AMP synthase</fullName>
        <shortName evidence="13">TC-AMP synthase</shortName>
        <ecNumber evidence="3 13">2.7.7.87</ecNumber>
    </recommendedName>
    <alternativeName>
        <fullName evidence="11 13">L-threonylcarbamoyladenylate synthase</fullName>
    </alternativeName>
</protein>
<dbReference type="InterPro" id="IPR017945">
    <property type="entry name" value="DHBP_synth_RibB-like_a/b_dom"/>
</dbReference>
<dbReference type="EMBL" id="JACEFB010000003">
    <property type="protein sequence ID" value="MBA2225899.1"/>
    <property type="molecule type" value="Genomic_DNA"/>
</dbReference>
<dbReference type="GO" id="GO:0003725">
    <property type="term" value="F:double-stranded RNA binding"/>
    <property type="evidence" value="ECO:0007669"/>
    <property type="project" value="UniProtKB-UniRule"/>
</dbReference>
<dbReference type="Pfam" id="PF03481">
    <property type="entry name" value="Sua5_C"/>
    <property type="match status" value="1"/>
</dbReference>
<dbReference type="GO" id="GO:0061710">
    <property type="term" value="F:L-threonylcarbamoyladenylate synthase"/>
    <property type="evidence" value="ECO:0007669"/>
    <property type="project" value="UniProtKB-EC"/>
</dbReference>
<dbReference type="NCBIfam" id="TIGR00057">
    <property type="entry name" value="L-threonylcarbamoyladenylate synthase"/>
    <property type="match status" value="1"/>
</dbReference>
<evidence type="ECO:0000256" key="8">
    <source>
        <dbReference type="ARBA" id="ARBA00022695"/>
    </source>
</evidence>
<dbReference type="GO" id="GO:0005524">
    <property type="term" value="F:ATP binding"/>
    <property type="evidence" value="ECO:0007669"/>
    <property type="project" value="UniProtKB-UniRule"/>
</dbReference>